<evidence type="ECO:0000256" key="2">
    <source>
        <dbReference type="ARBA" id="ARBA00023008"/>
    </source>
</evidence>
<evidence type="ECO:0000313" key="6">
    <source>
        <dbReference type="Proteomes" id="UP000321155"/>
    </source>
</evidence>
<sequence length="92" mass="9979">MEITTDTAAVVRRLNRIEGQVRGITRMVEQDRYCIDVLTQVAAVSGALHEVALALLKGHVSRCLVQAAGTGGPEQEAKLQEAVEAIARLVRR</sequence>
<dbReference type="GO" id="GO:0003677">
    <property type="term" value="F:DNA binding"/>
    <property type="evidence" value="ECO:0007669"/>
    <property type="project" value="InterPro"/>
</dbReference>
<evidence type="ECO:0000313" key="3">
    <source>
        <dbReference type="EMBL" id="ALU40850.1"/>
    </source>
</evidence>
<keyword evidence="6" id="KW-1185">Reference proteome</keyword>
<dbReference type="EMBL" id="BJZR01000037">
    <property type="protein sequence ID" value="GEO92271.1"/>
    <property type="molecule type" value="Genomic_DNA"/>
</dbReference>
<accession>A0A0U2XRK9</accession>
<evidence type="ECO:0000313" key="5">
    <source>
        <dbReference type="Proteomes" id="UP000057181"/>
    </source>
</evidence>
<proteinExistence type="inferred from homology"/>
<dbReference type="CDD" id="cd10148">
    <property type="entry name" value="CsoR-like_DUF156"/>
    <property type="match status" value="1"/>
</dbReference>
<dbReference type="AlphaFoldDB" id="A0A0U2XRK9"/>
<evidence type="ECO:0000256" key="1">
    <source>
        <dbReference type="ARBA" id="ARBA00005428"/>
    </source>
</evidence>
<dbReference type="GO" id="GO:0046872">
    <property type="term" value="F:metal ion binding"/>
    <property type="evidence" value="ECO:0007669"/>
    <property type="project" value="InterPro"/>
</dbReference>
<evidence type="ECO:0000313" key="4">
    <source>
        <dbReference type="EMBL" id="GEO92271.1"/>
    </source>
</evidence>
<dbReference type="EMBL" id="CP013254">
    <property type="protein sequence ID" value="ALU40850.1"/>
    <property type="molecule type" value="Genomic_DNA"/>
</dbReference>
<dbReference type="PANTHER" id="PTHR33677">
    <property type="entry name" value="TRANSCRIPTIONAL REPRESSOR FRMR-RELATED"/>
    <property type="match status" value="1"/>
</dbReference>
<reference evidence="3 5" key="1">
    <citation type="submission" date="2015-11" db="EMBL/GenBank/DDBJ databases">
        <title>Complete Genome Sequence of Kocuria flava strain HO-9041.</title>
        <authorList>
            <person name="Zhou M."/>
            <person name="Dai J."/>
        </authorList>
    </citation>
    <scope>NUCLEOTIDE SEQUENCE [LARGE SCALE GENOMIC DNA]</scope>
    <source>
        <strain evidence="3 5">HO-9041</strain>
    </source>
</reference>
<dbReference type="Gene3D" id="1.20.58.1000">
    <property type="entry name" value="Metal-sensitive repressor, helix protomer"/>
    <property type="match status" value="1"/>
</dbReference>
<dbReference type="Proteomes" id="UP000057181">
    <property type="component" value="Chromosome"/>
</dbReference>
<dbReference type="InterPro" id="IPR003735">
    <property type="entry name" value="Metal_Tscrpt_repr"/>
</dbReference>
<dbReference type="PANTHER" id="PTHR33677:SF3">
    <property type="entry name" value="COPPER-SENSING TRANSCRIPTIONAL REPRESSOR RICR"/>
    <property type="match status" value="1"/>
</dbReference>
<dbReference type="KEGG" id="kfv:AS188_15100"/>
<name>A0A0U2XRK9_9MICC</name>
<dbReference type="OrthoDB" id="9811244at2"/>
<dbReference type="Pfam" id="PF02583">
    <property type="entry name" value="Trns_repr_metal"/>
    <property type="match status" value="1"/>
</dbReference>
<dbReference type="GO" id="GO:0045892">
    <property type="term" value="P:negative regulation of DNA-templated transcription"/>
    <property type="evidence" value="ECO:0007669"/>
    <property type="project" value="UniProtKB-ARBA"/>
</dbReference>
<reference evidence="4 6" key="2">
    <citation type="submission" date="2019-07" db="EMBL/GenBank/DDBJ databases">
        <title>Whole genome shotgun sequence of Kocuria flava NBRC 107626.</title>
        <authorList>
            <person name="Hosoyama A."/>
            <person name="Uohara A."/>
            <person name="Ohji S."/>
            <person name="Ichikawa N."/>
        </authorList>
    </citation>
    <scope>NUCLEOTIDE SEQUENCE [LARGE SCALE GENOMIC DNA]</scope>
    <source>
        <strain evidence="4 6">NBRC 107626</strain>
    </source>
</reference>
<dbReference type="STRING" id="446860.AS188_15100"/>
<comment type="similarity">
    <text evidence="1">Belongs to the CsoR family.</text>
</comment>
<organism evidence="3 5">
    <name type="scientific">Kocuria flava</name>
    <dbReference type="NCBI Taxonomy" id="446860"/>
    <lineage>
        <taxon>Bacteria</taxon>
        <taxon>Bacillati</taxon>
        <taxon>Actinomycetota</taxon>
        <taxon>Actinomycetes</taxon>
        <taxon>Micrococcales</taxon>
        <taxon>Micrococcaceae</taxon>
        <taxon>Kocuria</taxon>
    </lineage>
</organism>
<protein>
    <submittedName>
        <fullName evidence="3">Transcriptional regulator</fullName>
    </submittedName>
</protein>
<gene>
    <name evidence="3" type="ORF">AS188_15100</name>
    <name evidence="4" type="ORF">KFL01_15770</name>
</gene>
<dbReference type="InterPro" id="IPR038390">
    <property type="entry name" value="Metal_Tscrpt_repr_sf"/>
</dbReference>
<dbReference type="Proteomes" id="UP000321155">
    <property type="component" value="Unassembled WGS sequence"/>
</dbReference>
<keyword evidence="2" id="KW-0186">Copper</keyword>
<dbReference type="RefSeq" id="WP_058859529.1">
    <property type="nucleotide sequence ID" value="NZ_BJZR01000037.1"/>
</dbReference>